<dbReference type="Proteomes" id="UP000287853">
    <property type="component" value="Unassembled WGS sequence"/>
</dbReference>
<organism evidence="1 2">
    <name type="scientific">Candidatus Electrothrix aarhusensis</name>
    <dbReference type="NCBI Taxonomy" id="1859131"/>
    <lineage>
        <taxon>Bacteria</taxon>
        <taxon>Pseudomonadati</taxon>
        <taxon>Thermodesulfobacteriota</taxon>
        <taxon>Desulfobulbia</taxon>
        <taxon>Desulfobulbales</taxon>
        <taxon>Desulfobulbaceae</taxon>
        <taxon>Candidatus Electrothrix</taxon>
    </lineage>
</organism>
<comment type="caution">
    <text evidence="1">The sequence shown here is derived from an EMBL/GenBank/DDBJ whole genome shotgun (WGS) entry which is preliminary data.</text>
</comment>
<sequence length="276" mass="32022">MPDIMKTTPSHREINPEISQEISRRLAAAEREHNVRILYCCESGSRAWGFASPDSDYDVRFIYVHEEDWYLSFDIEQRRDVIEYPIVDEIDCNGWDLRKALYLFTRTNGALLEWLNSPVRYIEQGAFAAKLRNLAPRAINNVALCYHYSHMARRNAREYLYKDKVKLKKYFYVLRPLLAIRYIEAGKGLPPVEFERLVEAVAPSEIRQNIRSLLEVKRVTPELGLGDPIPEINAFIAAETERHGHTFHGQGRPDINERADVAEELNVLFRESIKGS</sequence>
<keyword evidence="2" id="KW-1185">Reference proteome</keyword>
<evidence type="ECO:0008006" key="3">
    <source>
        <dbReference type="Google" id="ProtNLM"/>
    </source>
</evidence>
<dbReference type="PANTHER" id="PTHR34817">
    <property type="entry name" value="NUCLEOTIDYLTRANSFERASE"/>
    <property type="match status" value="1"/>
</dbReference>
<dbReference type="Pfam" id="PF10127">
    <property type="entry name" value="RlaP"/>
    <property type="match status" value="1"/>
</dbReference>
<reference evidence="1 2" key="1">
    <citation type="submission" date="2017-01" db="EMBL/GenBank/DDBJ databases">
        <title>The cable genome- insights into the physiology and evolution of filamentous bacteria capable of sulfide oxidation via long distance electron transfer.</title>
        <authorList>
            <person name="Schreiber L."/>
            <person name="Bjerg J.T."/>
            <person name="Boggild A."/>
            <person name="Van De Vossenberg J."/>
            <person name="Meysman F."/>
            <person name="Nielsen L.P."/>
            <person name="Schramm A."/>
            <person name="Kjeldsen K.U."/>
        </authorList>
    </citation>
    <scope>NUCLEOTIDE SEQUENCE [LARGE SCALE GENOMIC DNA]</scope>
    <source>
        <strain evidence="1">MCF</strain>
    </source>
</reference>
<dbReference type="PANTHER" id="PTHR34817:SF2">
    <property type="entry name" value="NUCLEOTIDYLTRANSFERASE"/>
    <property type="match status" value="1"/>
</dbReference>
<evidence type="ECO:0000313" key="1">
    <source>
        <dbReference type="EMBL" id="RWX45372.1"/>
    </source>
</evidence>
<gene>
    <name evidence="1" type="ORF">H206_00962</name>
</gene>
<accession>A0A444IX58</accession>
<dbReference type="EMBL" id="MTKO01000079">
    <property type="protein sequence ID" value="RWX45372.1"/>
    <property type="molecule type" value="Genomic_DNA"/>
</dbReference>
<evidence type="ECO:0000313" key="2">
    <source>
        <dbReference type="Proteomes" id="UP000287853"/>
    </source>
</evidence>
<dbReference type="AlphaFoldDB" id="A0A444IX58"/>
<dbReference type="InterPro" id="IPR018775">
    <property type="entry name" value="RlaP"/>
</dbReference>
<name>A0A444IX58_9BACT</name>
<proteinExistence type="predicted"/>
<protein>
    <recommendedName>
        <fullName evidence="3">Nucleotidyltransferase</fullName>
    </recommendedName>
</protein>